<dbReference type="AlphaFoldDB" id="A0A1Y0IA79"/>
<dbReference type="KEGG" id="ome:OLMES_3380"/>
<accession>A0A1Y0IA79</accession>
<dbReference type="Proteomes" id="UP000196027">
    <property type="component" value="Chromosome"/>
</dbReference>
<dbReference type="OrthoDB" id="6078899at2"/>
<organism evidence="1 2">
    <name type="scientific">Oleiphilus messinensis</name>
    <dbReference type="NCBI Taxonomy" id="141451"/>
    <lineage>
        <taxon>Bacteria</taxon>
        <taxon>Pseudomonadati</taxon>
        <taxon>Pseudomonadota</taxon>
        <taxon>Gammaproteobacteria</taxon>
        <taxon>Oceanospirillales</taxon>
        <taxon>Oleiphilaceae</taxon>
        <taxon>Oleiphilus</taxon>
    </lineage>
</organism>
<name>A0A1Y0IA79_9GAMM</name>
<keyword evidence="2" id="KW-1185">Reference proteome</keyword>
<protein>
    <submittedName>
        <fullName evidence="1">Uncharacterized protein</fullName>
    </submittedName>
</protein>
<proteinExistence type="predicted"/>
<evidence type="ECO:0000313" key="1">
    <source>
        <dbReference type="EMBL" id="ARU57418.1"/>
    </source>
</evidence>
<sequence>MTTKKQSTDYIAMWFAARKEFGINDDMRVGPMDTTTREISWSTFPHSEMDGLGGLATILRSHGYPCEDLPVSSEKKPPSLIELLRLMWQAPKHSASKTIQWRQTYPDYATANPENSNDAPIATGYFSEDETNLIKRMAKKHRVALNVYLFWALNKAIAENLLAGQQEYFWFYPINLRGPLQLANDTMNYSSGINIQLNNTISPVEIQQRIKIQLKAKSYWLLWWQAHIGKIIGYRGVRWLYRYISERQFYAGSFSFLGNWPLKSPKNPPIDENQIWVTCGIGTKNYPVSNGILIWHNRLSLGLKLHPYICQDQSITDHCLQEWKRNLLKGAL</sequence>
<evidence type="ECO:0000313" key="2">
    <source>
        <dbReference type="Proteomes" id="UP000196027"/>
    </source>
</evidence>
<dbReference type="RefSeq" id="WP_087462315.1">
    <property type="nucleotide sequence ID" value="NZ_CP021425.1"/>
</dbReference>
<gene>
    <name evidence="1" type="ORF">OLMES_3380</name>
</gene>
<dbReference type="EMBL" id="CP021425">
    <property type="protein sequence ID" value="ARU57418.1"/>
    <property type="molecule type" value="Genomic_DNA"/>
</dbReference>
<reference evidence="1 2" key="1">
    <citation type="submission" date="2017-05" db="EMBL/GenBank/DDBJ databases">
        <title>Genomic insights into alkan degradation activity of Oleiphilus messinensis.</title>
        <authorList>
            <person name="Kozyavkin S.A."/>
            <person name="Slesarev A.I."/>
            <person name="Golyshin P.N."/>
            <person name="Korzhenkov A."/>
            <person name="Golyshina O.N."/>
            <person name="Toshchakov S.V."/>
        </authorList>
    </citation>
    <scope>NUCLEOTIDE SEQUENCE [LARGE SCALE GENOMIC DNA]</scope>
    <source>
        <strain evidence="1 2">ME102</strain>
    </source>
</reference>